<sequence>MHRRSEARPRQGLKSNLTLYLLFYNFGWPKPILTSDWQKFPIPIRQRRPLSVNLTTFPGCSGTRPKNIAVMYIVQSRIALDASGPRRIRRSAPREPHRQNPNPTICSARRTVGIPRDKNPPRCFFPRSALQISLVLRTLYSCRVMHRKFQGKTSLAYYPGASADSRISCFLCPLSWRQFLSSNPARPLS</sequence>
<protein>
    <submittedName>
        <fullName evidence="1">Uncharacterized protein</fullName>
    </submittedName>
</protein>
<reference evidence="1" key="1">
    <citation type="submission" date="2019-02" db="EMBL/GenBank/DDBJ databases">
        <authorList>
            <person name="Gruber-Vodicka R. H."/>
            <person name="Seah K. B. B."/>
        </authorList>
    </citation>
    <scope>NUCLEOTIDE SEQUENCE</scope>
    <source>
        <strain evidence="1">BECK_BZ131</strain>
    </source>
</reference>
<accession>A0A450TW33</accession>
<organism evidence="1">
    <name type="scientific">Candidatus Kentrum sp. FW</name>
    <dbReference type="NCBI Taxonomy" id="2126338"/>
    <lineage>
        <taxon>Bacteria</taxon>
        <taxon>Pseudomonadati</taxon>
        <taxon>Pseudomonadota</taxon>
        <taxon>Gammaproteobacteria</taxon>
        <taxon>Candidatus Kentrum</taxon>
    </lineage>
</organism>
<dbReference type="AlphaFoldDB" id="A0A450TW33"/>
<name>A0A450TW33_9GAMM</name>
<evidence type="ECO:0000313" key="1">
    <source>
        <dbReference type="EMBL" id="VFJ73184.1"/>
    </source>
</evidence>
<dbReference type="EMBL" id="CAADFE010000046">
    <property type="protein sequence ID" value="VFJ73184.1"/>
    <property type="molecule type" value="Genomic_DNA"/>
</dbReference>
<gene>
    <name evidence="1" type="ORF">BECKFW1821C_GA0114237_104621</name>
</gene>
<proteinExistence type="predicted"/>